<sequence length="239" mass="24610">MRQFLRLAVVAFGTATITPAFAAGSPPTVSVYDVSMLPSFSGTVAQYLPSPAGGVSGVLFTDGTEVLVSPDLAWDVSKIVKPGERLTGTGLKGRQLPLIRAYTLAGPRGKRAEDTGITMPQHAPEMVTGPDIMVHGIVAQTLYDVHGVPAGVILKDRTVVQMPSRAATRLLPQLRPGTTIFAAGPGSTGEFGTSIYAHQVGPSAAQLSSLAADDVPPPGPPPGSPGYDFIPSAASAEAR</sequence>
<comment type="caution">
    <text evidence="3">The sequence shown here is derived from an EMBL/GenBank/DDBJ whole genome shotgun (WGS) entry which is preliminary data.</text>
</comment>
<evidence type="ECO:0000256" key="2">
    <source>
        <dbReference type="SAM" id="SignalP"/>
    </source>
</evidence>
<dbReference type="RefSeq" id="WP_166313512.1">
    <property type="nucleotide sequence ID" value="NZ_WOTH01000007.1"/>
</dbReference>
<organism evidence="3 4">
    <name type="scientific">Acetobacter estunensis</name>
    <dbReference type="NCBI Taxonomy" id="104097"/>
    <lineage>
        <taxon>Bacteria</taxon>
        <taxon>Pseudomonadati</taxon>
        <taxon>Pseudomonadota</taxon>
        <taxon>Alphaproteobacteria</taxon>
        <taxon>Acetobacterales</taxon>
        <taxon>Acetobacteraceae</taxon>
        <taxon>Acetobacter</taxon>
    </lineage>
</organism>
<proteinExistence type="predicted"/>
<evidence type="ECO:0008006" key="5">
    <source>
        <dbReference type="Google" id="ProtNLM"/>
    </source>
</evidence>
<accession>A0A967B431</accession>
<dbReference type="EMBL" id="WOTH01000007">
    <property type="protein sequence ID" value="NHO53367.1"/>
    <property type="molecule type" value="Genomic_DNA"/>
</dbReference>
<evidence type="ECO:0000313" key="3">
    <source>
        <dbReference type="EMBL" id="NHO53367.1"/>
    </source>
</evidence>
<name>A0A967B431_9PROT</name>
<keyword evidence="4" id="KW-1185">Reference proteome</keyword>
<feature type="region of interest" description="Disordered" evidence="1">
    <location>
        <begin position="207"/>
        <end position="239"/>
    </location>
</feature>
<feature type="signal peptide" evidence="2">
    <location>
        <begin position="1"/>
        <end position="22"/>
    </location>
</feature>
<evidence type="ECO:0000256" key="1">
    <source>
        <dbReference type="SAM" id="MobiDB-lite"/>
    </source>
</evidence>
<protein>
    <recommendedName>
        <fullName evidence="5">Secreted protein</fullName>
    </recommendedName>
</protein>
<dbReference type="Proteomes" id="UP000597459">
    <property type="component" value="Unassembled WGS sequence"/>
</dbReference>
<feature type="chain" id="PRO_5037191475" description="Secreted protein" evidence="2">
    <location>
        <begin position="23"/>
        <end position="239"/>
    </location>
</feature>
<reference evidence="3" key="1">
    <citation type="submission" date="2019-11" db="EMBL/GenBank/DDBJ databases">
        <title>Description of new Acetobacter species.</title>
        <authorList>
            <person name="Cleenwerck I."/>
            <person name="Sombolestani A.S."/>
        </authorList>
    </citation>
    <scope>NUCLEOTIDE SEQUENCE</scope>
    <source>
        <strain evidence="3">LMG 1626</strain>
    </source>
</reference>
<dbReference type="AlphaFoldDB" id="A0A967B431"/>
<gene>
    <name evidence="3" type="ORF">GOB87_05240</name>
</gene>
<evidence type="ECO:0000313" key="4">
    <source>
        <dbReference type="Proteomes" id="UP000597459"/>
    </source>
</evidence>
<feature type="compositionally biased region" description="Pro residues" evidence="1">
    <location>
        <begin position="215"/>
        <end position="224"/>
    </location>
</feature>
<keyword evidence="2" id="KW-0732">Signal</keyword>